<evidence type="ECO:0000256" key="1">
    <source>
        <dbReference type="SAM" id="MobiDB-lite"/>
    </source>
</evidence>
<evidence type="ECO:0000313" key="2">
    <source>
        <dbReference type="EMBL" id="GFC98142.1"/>
    </source>
</evidence>
<name>A0A699SKM4_TANCI</name>
<accession>A0A699SKM4</accession>
<dbReference type="AlphaFoldDB" id="A0A699SKM4"/>
<protein>
    <submittedName>
        <fullName evidence="2">Uncharacterized protein</fullName>
    </submittedName>
</protein>
<organism evidence="2">
    <name type="scientific">Tanacetum cinerariifolium</name>
    <name type="common">Dalmatian daisy</name>
    <name type="synonym">Chrysanthemum cinerariifolium</name>
    <dbReference type="NCBI Taxonomy" id="118510"/>
    <lineage>
        <taxon>Eukaryota</taxon>
        <taxon>Viridiplantae</taxon>
        <taxon>Streptophyta</taxon>
        <taxon>Embryophyta</taxon>
        <taxon>Tracheophyta</taxon>
        <taxon>Spermatophyta</taxon>
        <taxon>Magnoliopsida</taxon>
        <taxon>eudicotyledons</taxon>
        <taxon>Gunneridae</taxon>
        <taxon>Pentapetalae</taxon>
        <taxon>asterids</taxon>
        <taxon>campanulids</taxon>
        <taxon>Asterales</taxon>
        <taxon>Asteraceae</taxon>
        <taxon>Asteroideae</taxon>
        <taxon>Anthemideae</taxon>
        <taxon>Anthemidinae</taxon>
        <taxon>Tanacetum</taxon>
    </lineage>
</organism>
<comment type="caution">
    <text evidence="2">The sequence shown here is derived from an EMBL/GenBank/DDBJ whole genome shotgun (WGS) entry which is preliminary data.</text>
</comment>
<reference evidence="2" key="1">
    <citation type="journal article" date="2019" name="Sci. Rep.">
        <title>Draft genome of Tanacetum cinerariifolium, the natural source of mosquito coil.</title>
        <authorList>
            <person name="Yamashiro T."/>
            <person name="Shiraishi A."/>
            <person name="Satake H."/>
            <person name="Nakayama K."/>
        </authorList>
    </citation>
    <scope>NUCLEOTIDE SEQUENCE</scope>
</reference>
<sequence length="35" mass="4239">LLQDEEALKETLDEDARHEKEWEAKMKEEEAHDEL</sequence>
<feature type="region of interest" description="Disordered" evidence="1">
    <location>
        <begin position="1"/>
        <end position="35"/>
    </location>
</feature>
<proteinExistence type="predicted"/>
<gene>
    <name evidence="2" type="ORF">Tci_870112</name>
</gene>
<dbReference type="EMBL" id="BKCJ011170255">
    <property type="protein sequence ID" value="GFC98142.1"/>
    <property type="molecule type" value="Genomic_DNA"/>
</dbReference>
<feature type="non-terminal residue" evidence="2">
    <location>
        <position position="1"/>
    </location>
</feature>